<dbReference type="STRING" id="1297617.IB211_00290"/>
<dbReference type="InterPro" id="IPR007325">
    <property type="entry name" value="KFase/CYL"/>
</dbReference>
<dbReference type="EMBL" id="CP011307">
    <property type="protein sequence ID" value="ALP92686.1"/>
    <property type="molecule type" value="Genomic_DNA"/>
</dbReference>
<reference evidence="2" key="2">
    <citation type="submission" date="2015-04" db="EMBL/GenBank/DDBJ databases">
        <title>A butyrogenic pathway from the amino acid lysine in a human gut commensal.</title>
        <authorList>
            <person name="de Vos W.M."/>
            <person name="Bui N.T.P."/>
            <person name="Plugge C.M."/>
            <person name="Ritari J."/>
        </authorList>
    </citation>
    <scope>NUCLEOTIDE SEQUENCE [LARGE SCALE GENOMIC DNA]</scope>
    <source>
        <strain evidence="2">AF211</strain>
    </source>
</reference>
<organism evidence="1 2">
    <name type="scientific">Intestinimonas butyriciproducens</name>
    <dbReference type="NCBI Taxonomy" id="1297617"/>
    <lineage>
        <taxon>Bacteria</taxon>
        <taxon>Bacillati</taxon>
        <taxon>Bacillota</taxon>
        <taxon>Clostridia</taxon>
        <taxon>Eubacteriales</taxon>
        <taxon>Intestinimonas</taxon>
    </lineage>
</organism>
<dbReference type="Proteomes" id="UP000064844">
    <property type="component" value="Chromosome"/>
</dbReference>
<protein>
    <submittedName>
        <fullName evidence="1">Metal-dependent hydrolase</fullName>
    </submittedName>
</protein>
<evidence type="ECO:0000313" key="1">
    <source>
        <dbReference type="EMBL" id="ALP92686.1"/>
    </source>
</evidence>
<dbReference type="InterPro" id="IPR037175">
    <property type="entry name" value="KFase_sf"/>
</dbReference>
<keyword evidence="1" id="KW-0378">Hydrolase</keyword>
<accession>A0A0S2VZZ7</accession>
<dbReference type="GO" id="GO:0004061">
    <property type="term" value="F:arylformamidase activity"/>
    <property type="evidence" value="ECO:0007669"/>
    <property type="project" value="InterPro"/>
</dbReference>
<dbReference type="SUPFAM" id="SSF102198">
    <property type="entry name" value="Putative cyclase"/>
    <property type="match status" value="1"/>
</dbReference>
<keyword evidence="2" id="KW-1185">Reference proteome</keyword>
<name>A0A0S2VZZ7_9FIRM</name>
<dbReference type="AlphaFoldDB" id="A0A0S2VZZ7"/>
<evidence type="ECO:0000313" key="2">
    <source>
        <dbReference type="Proteomes" id="UP000064844"/>
    </source>
</evidence>
<dbReference type="Gene3D" id="3.50.30.50">
    <property type="entry name" value="Putative cyclase"/>
    <property type="match status" value="1"/>
</dbReference>
<gene>
    <name evidence="1" type="ORF">IB211_00290</name>
</gene>
<dbReference type="Pfam" id="PF04199">
    <property type="entry name" value="Cyclase"/>
    <property type="match status" value="1"/>
</dbReference>
<dbReference type="KEGG" id="ibu:IB211_00290"/>
<sequence length="163" mass="18689">MEYCFSDGVHLDFSQWDPRKIIHADDIRRVLDQMEYQLKPLDIVLLESGAAPHFGQPDYTSYGAGVSEEATVWLMEQGIKVVGTDSFTWDMPFALAAEQYREKRDNRMIWEGHFAGRRGEYYQMEKLTNLDQLPGYGFKVICFPVKLKGASAGWTRAVALLDQ</sequence>
<dbReference type="eggNOG" id="COG1878">
    <property type="taxonomic scope" value="Bacteria"/>
</dbReference>
<reference evidence="1 2" key="1">
    <citation type="journal article" date="2015" name="Nat. Commun.">
        <title>Production of butyrate from lysine and the Amadori product fructoselysine by a human gut commensal.</title>
        <authorList>
            <person name="Bui T.P."/>
            <person name="Ritari J."/>
            <person name="Boeren S."/>
            <person name="de Waard P."/>
            <person name="Plugge C.M."/>
            <person name="de Vos W.M."/>
        </authorList>
    </citation>
    <scope>NUCLEOTIDE SEQUENCE [LARGE SCALE GENOMIC DNA]</scope>
    <source>
        <strain evidence="1 2">AF211</strain>
    </source>
</reference>
<dbReference type="GO" id="GO:0019441">
    <property type="term" value="P:L-tryptophan catabolic process to kynurenine"/>
    <property type="evidence" value="ECO:0007669"/>
    <property type="project" value="InterPro"/>
</dbReference>
<proteinExistence type="predicted"/>